<protein>
    <recommendedName>
        <fullName evidence="3">Legume lectin domain-containing protein</fullName>
    </recommendedName>
</protein>
<proteinExistence type="inferred from homology"/>
<dbReference type="Pfam" id="PF00139">
    <property type="entry name" value="Lectin_legB"/>
    <property type="match status" value="1"/>
</dbReference>
<dbReference type="Gene3D" id="2.60.120.200">
    <property type="match status" value="1"/>
</dbReference>
<organism evidence="4 5">
    <name type="scientific">Gossypium arboreum</name>
    <name type="common">Tree cotton</name>
    <name type="synonym">Gossypium nanking</name>
    <dbReference type="NCBI Taxonomy" id="29729"/>
    <lineage>
        <taxon>Eukaryota</taxon>
        <taxon>Viridiplantae</taxon>
        <taxon>Streptophyta</taxon>
        <taxon>Embryophyta</taxon>
        <taxon>Tracheophyta</taxon>
        <taxon>Spermatophyta</taxon>
        <taxon>Magnoliopsida</taxon>
        <taxon>eudicotyledons</taxon>
        <taxon>Gunneridae</taxon>
        <taxon>Pentapetalae</taxon>
        <taxon>rosids</taxon>
        <taxon>malvids</taxon>
        <taxon>Malvales</taxon>
        <taxon>Malvaceae</taxon>
        <taxon>Malvoideae</taxon>
        <taxon>Gossypium</taxon>
    </lineage>
</organism>
<dbReference type="PANTHER" id="PTHR32401">
    <property type="entry name" value="CONCANAVALIN A-LIKE LECTIN FAMILY PROTEIN"/>
    <property type="match status" value="1"/>
</dbReference>
<sequence length="118" mass="13115">MALLYTSWHTPHCVVASKQWLDLLSMLMALCQQSPFPISHRPKDYGVDLAIFLTPTGSEIPPNLGGGFLGLFNTTTNDSSGNQVFLVDFDTYPNPKWDYAIELMGININFISSVEYAP</sequence>
<evidence type="ECO:0000256" key="1">
    <source>
        <dbReference type="ARBA" id="ARBA00007606"/>
    </source>
</evidence>
<comment type="caution">
    <text evidence="4">The sequence shown here is derived from an EMBL/GenBank/DDBJ whole genome shotgun (WGS) entry which is preliminary data.</text>
</comment>
<evidence type="ECO:0000259" key="3">
    <source>
        <dbReference type="Pfam" id="PF00139"/>
    </source>
</evidence>
<evidence type="ECO:0000256" key="2">
    <source>
        <dbReference type="ARBA" id="ARBA00022734"/>
    </source>
</evidence>
<dbReference type="EMBL" id="JARKNE010000011">
    <property type="protein sequence ID" value="KAK5785158.1"/>
    <property type="molecule type" value="Genomic_DNA"/>
</dbReference>
<dbReference type="InterPro" id="IPR013320">
    <property type="entry name" value="ConA-like_dom_sf"/>
</dbReference>
<dbReference type="PANTHER" id="PTHR32401:SF47">
    <property type="entry name" value="LEGUME LECTIN DOMAIN-CONTAINING PROTEIN"/>
    <property type="match status" value="1"/>
</dbReference>
<dbReference type="InterPro" id="IPR001220">
    <property type="entry name" value="Legume_lectin_dom"/>
</dbReference>
<name>A0ABR0N4C0_GOSAR</name>
<keyword evidence="2" id="KW-0430">Lectin</keyword>
<evidence type="ECO:0000313" key="4">
    <source>
        <dbReference type="EMBL" id="KAK5785158.1"/>
    </source>
</evidence>
<feature type="domain" description="Legume lectin" evidence="3">
    <location>
        <begin position="36"/>
        <end position="116"/>
    </location>
</feature>
<keyword evidence="5" id="KW-1185">Reference proteome</keyword>
<evidence type="ECO:0000313" key="5">
    <source>
        <dbReference type="Proteomes" id="UP001358586"/>
    </source>
</evidence>
<dbReference type="InterPro" id="IPR050258">
    <property type="entry name" value="Leguminous_Lectin"/>
</dbReference>
<comment type="similarity">
    <text evidence="1">Belongs to the leguminous lectin family.</text>
</comment>
<dbReference type="Proteomes" id="UP001358586">
    <property type="component" value="Chromosome 11"/>
</dbReference>
<gene>
    <name evidence="4" type="ORF">PVK06_039710</name>
</gene>
<dbReference type="SUPFAM" id="SSF49899">
    <property type="entry name" value="Concanavalin A-like lectins/glucanases"/>
    <property type="match status" value="1"/>
</dbReference>
<reference evidence="4 5" key="1">
    <citation type="submission" date="2023-03" db="EMBL/GenBank/DDBJ databases">
        <title>WGS of Gossypium arboreum.</title>
        <authorList>
            <person name="Yu D."/>
        </authorList>
    </citation>
    <scope>NUCLEOTIDE SEQUENCE [LARGE SCALE GENOMIC DNA]</scope>
    <source>
        <tissue evidence="4">Leaf</tissue>
    </source>
</reference>
<accession>A0ABR0N4C0</accession>